<accession>A0A3B1ATK3</accession>
<name>A0A3B1ATK3_9ZZZZ</name>
<reference evidence="1" key="1">
    <citation type="submission" date="2018-06" db="EMBL/GenBank/DDBJ databases">
        <authorList>
            <person name="Zhirakovskaya E."/>
        </authorList>
    </citation>
    <scope>NUCLEOTIDE SEQUENCE</scope>
</reference>
<dbReference type="EMBL" id="UOFS01000025">
    <property type="protein sequence ID" value="VAW96076.1"/>
    <property type="molecule type" value="Genomic_DNA"/>
</dbReference>
<sequence length="463" mass="52108">MKKIILIFCIMLFLQACQSKPVLVSGNGILIAQVSSIGLAALENSTPVINGKKFKGSLNGGYLIVTLPPGEHTLNRFIHVATEDDFETLDIEFPVNRTFRIEAGKATNIGKLFYYNTSPERYKSIMDKNMSIMGFYHSANDSYYLLAYLDNGAAMRHHISENHQELYNFLTGNKMRLERGNYLSVKDLTVIQNVTATNALRVKLKRNETIGTYVGGKAGSIGVIDYSQDLLKIKKVINNDNVMNFSHCNGDQTRLICMLDRQHFIIVEKNIVTKHKAPENIEVNSGFITDNLTILVDDYFNVYTKLHTAKSWKKRSLYKTTQPVVKSSVSSIGINSFNFSSAKNGFYLYAFNQNSTEYPVLFLDNKSNELSLINFPEKIENIIAIKDTTKGLYAAISRNSISSSEIFYLSNLSEDWVKRMIPANACSNIVFLDSAGDNIEAQCEQQQIGLISYNGGETWVEQR</sequence>
<organism evidence="1">
    <name type="scientific">hydrothermal vent metagenome</name>
    <dbReference type="NCBI Taxonomy" id="652676"/>
    <lineage>
        <taxon>unclassified sequences</taxon>
        <taxon>metagenomes</taxon>
        <taxon>ecological metagenomes</taxon>
    </lineage>
</organism>
<dbReference type="AlphaFoldDB" id="A0A3B1ATK3"/>
<protein>
    <recommendedName>
        <fullName evidence="2">Lipoprotein</fullName>
    </recommendedName>
</protein>
<evidence type="ECO:0008006" key="2">
    <source>
        <dbReference type="Google" id="ProtNLM"/>
    </source>
</evidence>
<dbReference type="PROSITE" id="PS51257">
    <property type="entry name" value="PROKAR_LIPOPROTEIN"/>
    <property type="match status" value="1"/>
</dbReference>
<evidence type="ECO:0000313" key="1">
    <source>
        <dbReference type="EMBL" id="VAW96076.1"/>
    </source>
</evidence>
<proteinExistence type="predicted"/>
<gene>
    <name evidence="1" type="ORF">MNBD_GAMMA22-846</name>
</gene>